<reference evidence="3" key="1">
    <citation type="submission" date="2016-10" db="EMBL/GenBank/DDBJ databases">
        <authorList>
            <person name="Varghese N."/>
            <person name="Submissions S."/>
        </authorList>
    </citation>
    <scope>NUCLEOTIDE SEQUENCE [LARGE SCALE GENOMIC DNA]</scope>
    <source>
        <strain evidence="3">LP51</strain>
    </source>
</reference>
<evidence type="ECO:0008006" key="4">
    <source>
        <dbReference type="Google" id="ProtNLM"/>
    </source>
</evidence>
<evidence type="ECO:0000256" key="1">
    <source>
        <dbReference type="SAM" id="SignalP"/>
    </source>
</evidence>
<accession>A0A1I2XM82</accession>
<feature type="signal peptide" evidence="1">
    <location>
        <begin position="1"/>
        <end position="22"/>
    </location>
</feature>
<dbReference type="PROSITE" id="PS51257">
    <property type="entry name" value="PROKAR_LIPOPROTEIN"/>
    <property type="match status" value="1"/>
</dbReference>
<dbReference type="OrthoDB" id="853690at2"/>
<keyword evidence="3" id="KW-1185">Reference proteome</keyword>
<evidence type="ECO:0000313" key="2">
    <source>
        <dbReference type="EMBL" id="SFH14570.1"/>
    </source>
</evidence>
<gene>
    <name evidence="2" type="ORF">SAMN05421739_106134</name>
</gene>
<dbReference type="STRING" id="1436961.SAMN05421739_106134"/>
<dbReference type="EMBL" id="FOOT01000006">
    <property type="protein sequence ID" value="SFH14570.1"/>
    <property type="molecule type" value="Genomic_DNA"/>
</dbReference>
<evidence type="ECO:0000313" key="3">
    <source>
        <dbReference type="Proteomes" id="UP000198724"/>
    </source>
</evidence>
<protein>
    <recommendedName>
        <fullName evidence="4">DUF4175 domain-containing protein</fullName>
    </recommendedName>
</protein>
<sequence length="160" mass="18000">MKNLIVSVIFLFVLAASGCQQQASVQAVMESESQRKEVYATIMDNPEMRQEMMQAMRAHPQGGMMMGGGQMGRGPMMGDTTMMMSDTARMGGMSRENMRTLMQQMIAACAEDSANCNQMAQMMTQHRQMMQGMMHQMRQKGMMGESCYQQVMKNMSQTTK</sequence>
<dbReference type="AlphaFoldDB" id="A0A1I2XM82"/>
<feature type="chain" id="PRO_5011578054" description="DUF4175 domain-containing protein" evidence="1">
    <location>
        <begin position="23"/>
        <end position="160"/>
    </location>
</feature>
<dbReference type="RefSeq" id="WP_092104091.1">
    <property type="nucleotide sequence ID" value="NZ_FOOT01000006.1"/>
</dbReference>
<name>A0A1I2XM82_9BACT</name>
<proteinExistence type="predicted"/>
<keyword evidence="1" id="KW-0732">Signal</keyword>
<organism evidence="2 3">
    <name type="scientific">Pontibacter chinhatensis</name>
    <dbReference type="NCBI Taxonomy" id="1436961"/>
    <lineage>
        <taxon>Bacteria</taxon>
        <taxon>Pseudomonadati</taxon>
        <taxon>Bacteroidota</taxon>
        <taxon>Cytophagia</taxon>
        <taxon>Cytophagales</taxon>
        <taxon>Hymenobacteraceae</taxon>
        <taxon>Pontibacter</taxon>
    </lineage>
</organism>
<dbReference type="Proteomes" id="UP000198724">
    <property type="component" value="Unassembled WGS sequence"/>
</dbReference>